<feature type="signal peptide" evidence="2">
    <location>
        <begin position="1"/>
        <end position="22"/>
    </location>
</feature>
<organism evidence="4 5">
    <name type="scientific">Oleiharenicola lentus</name>
    <dbReference type="NCBI Taxonomy" id="2508720"/>
    <lineage>
        <taxon>Bacteria</taxon>
        <taxon>Pseudomonadati</taxon>
        <taxon>Verrucomicrobiota</taxon>
        <taxon>Opitutia</taxon>
        <taxon>Opitutales</taxon>
        <taxon>Opitutaceae</taxon>
        <taxon>Oleiharenicola</taxon>
    </lineage>
</organism>
<comment type="caution">
    <text evidence="4">The sequence shown here is derived from an EMBL/GenBank/DDBJ whole genome shotgun (WGS) entry which is preliminary data.</text>
</comment>
<keyword evidence="2" id="KW-0732">Signal</keyword>
<proteinExistence type="predicted"/>
<gene>
    <name evidence="4" type="ORF">ESB00_19225</name>
</gene>
<dbReference type="PANTHER" id="PTHR31988:SF19">
    <property type="entry name" value="9-O-ACETYL-N-ACETYLNEURAMINIC ACID DEACETYLASE-RELATED"/>
    <property type="match status" value="1"/>
</dbReference>
<accession>A0A4V1M653</accession>
<dbReference type="InterPro" id="IPR052940">
    <property type="entry name" value="Carb_Esterase_6"/>
</dbReference>
<evidence type="ECO:0000259" key="3">
    <source>
        <dbReference type="Pfam" id="PF03629"/>
    </source>
</evidence>
<dbReference type="SUPFAM" id="SSF52266">
    <property type="entry name" value="SGNH hydrolase"/>
    <property type="match status" value="1"/>
</dbReference>
<evidence type="ECO:0000256" key="1">
    <source>
        <dbReference type="ARBA" id="ARBA00022801"/>
    </source>
</evidence>
<dbReference type="PANTHER" id="PTHR31988">
    <property type="entry name" value="ESTERASE, PUTATIVE (DUF303)-RELATED"/>
    <property type="match status" value="1"/>
</dbReference>
<dbReference type="OrthoDB" id="9795554at2"/>
<feature type="chain" id="PRO_5020937171" evidence="2">
    <location>
        <begin position="23"/>
        <end position="283"/>
    </location>
</feature>
<dbReference type="Gene3D" id="3.40.50.1110">
    <property type="entry name" value="SGNH hydrolase"/>
    <property type="match status" value="1"/>
</dbReference>
<sequence>MKTSLCRLLLAGLLLAGAVARAQDKNFHVFLCLGQSNMEGFPGIPAEEKSYAEPRFQVLAAVDFPALGREQGKWYPAVPPLCRPNSGMSPADYFGRTLVAALPADHRVGVVNVSVGGCKIELFNPEAFPEYIPNAPAWMKGALNAYAGNPYQRLVDMARVAQQSGVIRGILLHQGESNVGDPAWSTKVKAVYEKLLADLGLNAAEVPLLVGGLVPADQQGKCASMNPVIADLPKLIPTAHFVSSDGCEAVGDKLHFSPAGYRELGRRYAEKMRPLLRVAVPAR</sequence>
<dbReference type="GO" id="GO:0016788">
    <property type="term" value="F:hydrolase activity, acting on ester bonds"/>
    <property type="evidence" value="ECO:0007669"/>
    <property type="project" value="UniProtKB-ARBA"/>
</dbReference>
<dbReference type="EMBL" id="SDHX01000002">
    <property type="protein sequence ID" value="RXK53816.1"/>
    <property type="molecule type" value="Genomic_DNA"/>
</dbReference>
<evidence type="ECO:0000256" key="2">
    <source>
        <dbReference type="SAM" id="SignalP"/>
    </source>
</evidence>
<protein>
    <submittedName>
        <fullName evidence="4">Sialate O-acetylesterase</fullName>
    </submittedName>
</protein>
<reference evidence="4 5" key="1">
    <citation type="submission" date="2019-01" db="EMBL/GenBank/DDBJ databases">
        <title>Lacunisphaera sp. strain TWA-58.</title>
        <authorList>
            <person name="Chen W.-M."/>
        </authorList>
    </citation>
    <scope>NUCLEOTIDE SEQUENCE [LARGE SCALE GENOMIC DNA]</scope>
    <source>
        <strain evidence="4 5">TWA-58</strain>
    </source>
</reference>
<evidence type="ECO:0000313" key="5">
    <source>
        <dbReference type="Proteomes" id="UP000290218"/>
    </source>
</evidence>
<dbReference type="InterPro" id="IPR005181">
    <property type="entry name" value="SASA"/>
</dbReference>
<dbReference type="AlphaFoldDB" id="A0A4V1M653"/>
<keyword evidence="1" id="KW-0378">Hydrolase</keyword>
<name>A0A4V1M653_9BACT</name>
<evidence type="ECO:0000313" key="4">
    <source>
        <dbReference type="EMBL" id="RXK53816.1"/>
    </source>
</evidence>
<dbReference type="InterPro" id="IPR036514">
    <property type="entry name" value="SGNH_hydro_sf"/>
</dbReference>
<feature type="domain" description="Sialate O-acetylesterase" evidence="3">
    <location>
        <begin position="27"/>
        <end position="272"/>
    </location>
</feature>
<keyword evidence="5" id="KW-1185">Reference proteome</keyword>
<dbReference type="Pfam" id="PF03629">
    <property type="entry name" value="SASA"/>
    <property type="match status" value="1"/>
</dbReference>
<dbReference type="RefSeq" id="WP_129049848.1">
    <property type="nucleotide sequence ID" value="NZ_SDHX01000002.1"/>
</dbReference>
<dbReference type="Proteomes" id="UP000290218">
    <property type="component" value="Unassembled WGS sequence"/>
</dbReference>